<comment type="caution">
    <text evidence="2">The sequence shown here is derived from an EMBL/GenBank/DDBJ whole genome shotgun (WGS) entry which is preliminary data.</text>
</comment>
<keyword evidence="1" id="KW-1133">Transmembrane helix</keyword>
<dbReference type="EMBL" id="JAQQAF010000001">
    <property type="protein sequence ID" value="KAJ8513823.1"/>
    <property type="molecule type" value="Genomic_DNA"/>
</dbReference>
<sequence>MDLWLISFFSDVLRKRTLFWGVWQSSTGWLSSILALVWEVTTISGINFQGSLVYYVSGVYASLILAIFVGRTRVQKFQDVVIGCLRRTGFGYGCIWLEHAVITLIDIVTSLVVFLHEQKVWECQMLAFLLIPPPTWNLLFIQLHQQYFNETIFEETCFCNSIISLYRMPSPTNFPCMRSKLHGDGLLLVTASATVSRGQNMPPKKAVEAVATFVDIVSILVRNREKTPRF</sequence>
<evidence type="ECO:0008006" key="4">
    <source>
        <dbReference type="Google" id="ProtNLM"/>
    </source>
</evidence>
<feature type="transmembrane region" description="Helical" evidence="1">
    <location>
        <begin position="52"/>
        <end position="70"/>
    </location>
</feature>
<evidence type="ECO:0000313" key="3">
    <source>
        <dbReference type="Proteomes" id="UP001222027"/>
    </source>
</evidence>
<organism evidence="2 3">
    <name type="scientific">Ensete ventricosum</name>
    <name type="common">Abyssinian banana</name>
    <name type="synonym">Musa ensete</name>
    <dbReference type="NCBI Taxonomy" id="4639"/>
    <lineage>
        <taxon>Eukaryota</taxon>
        <taxon>Viridiplantae</taxon>
        <taxon>Streptophyta</taxon>
        <taxon>Embryophyta</taxon>
        <taxon>Tracheophyta</taxon>
        <taxon>Spermatophyta</taxon>
        <taxon>Magnoliopsida</taxon>
        <taxon>Liliopsida</taxon>
        <taxon>Zingiberales</taxon>
        <taxon>Musaceae</taxon>
        <taxon>Ensete</taxon>
    </lineage>
</organism>
<keyword evidence="1" id="KW-0472">Membrane</keyword>
<accession>A0AAV8S329</accession>
<evidence type="ECO:0000313" key="2">
    <source>
        <dbReference type="EMBL" id="KAJ8513823.1"/>
    </source>
</evidence>
<gene>
    <name evidence="2" type="ORF">OPV22_004257</name>
</gene>
<evidence type="ECO:0000256" key="1">
    <source>
        <dbReference type="SAM" id="Phobius"/>
    </source>
</evidence>
<proteinExistence type="predicted"/>
<protein>
    <recommendedName>
        <fullName evidence="4">Transmembrane protein</fullName>
    </recommendedName>
</protein>
<name>A0AAV8S329_ENSVE</name>
<keyword evidence="3" id="KW-1185">Reference proteome</keyword>
<dbReference type="Proteomes" id="UP001222027">
    <property type="component" value="Unassembled WGS sequence"/>
</dbReference>
<feature type="transmembrane region" description="Helical" evidence="1">
    <location>
        <begin position="20"/>
        <end position="40"/>
    </location>
</feature>
<dbReference type="AlphaFoldDB" id="A0AAV8S329"/>
<keyword evidence="1" id="KW-0812">Transmembrane</keyword>
<feature type="transmembrane region" description="Helical" evidence="1">
    <location>
        <begin position="90"/>
        <end position="115"/>
    </location>
</feature>
<reference evidence="2 3" key="1">
    <citation type="submission" date="2022-12" db="EMBL/GenBank/DDBJ databases">
        <title>Chromosome-scale assembly of the Ensete ventricosum genome.</title>
        <authorList>
            <person name="Dussert Y."/>
            <person name="Stocks J."/>
            <person name="Wendawek A."/>
            <person name="Woldeyes F."/>
            <person name="Nichols R.A."/>
            <person name="Borrell J.S."/>
        </authorList>
    </citation>
    <scope>NUCLEOTIDE SEQUENCE [LARGE SCALE GENOMIC DNA]</scope>
    <source>
        <strain evidence="3">cv. Maze</strain>
        <tissue evidence="2">Seeds</tissue>
    </source>
</reference>